<feature type="chain" id="PRO_5021281383" evidence="1">
    <location>
        <begin position="20"/>
        <end position="151"/>
    </location>
</feature>
<keyword evidence="4" id="KW-1185">Reference proteome</keyword>
<evidence type="ECO:0000256" key="1">
    <source>
        <dbReference type="SAM" id="SignalP"/>
    </source>
</evidence>
<dbReference type="Gene3D" id="3.40.30.10">
    <property type="entry name" value="Glutaredoxin"/>
    <property type="match status" value="1"/>
</dbReference>
<evidence type="ECO:0000313" key="3">
    <source>
        <dbReference type="EMBL" id="TGD57349.1"/>
    </source>
</evidence>
<evidence type="ECO:0000259" key="2">
    <source>
        <dbReference type="PROSITE" id="PS51352"/>
    </source>
</evidence>
<comment type="caution">
    <text evidence="3">The sequence shown here is derived from an EMBL/GenBank/DDBJ whole genome shotgun (WGS) entry which is preliminary data.</text>
</comment>
<dbReference type="SUPFAM" id="SSF52833">
    <property type="entry name" value="Thioredoxin-like"/>
    <property type="match status" value="1"/>
</dbReference>
<dbReference type="InterPro" id="IPR004879">
    <property type="entry name" value="Ssp411-like_TRX"/>
</dbReference>
<dbReference type="InterPro" id="IPR036249">
    <property type="entry name" value="Thioredoxin-like_sf"/>
</dbReference>
<dbReference type="EMBL" id="SRLH01000006">
    <property type="protein sequence ID" value="TGD57349.1"/>
    <property type="molecule type" value="Genomic_DNA"/>
</dbReference>
<keyword evidence="1" id="KW-0732">Signal</keyword>
<dbReference type="RefSeq" id="WP_135526954.1">
    <property type="nucleotide sequence ID" value="NZ_SRLH01000006.1"/>
</dbReference>
<dbReference type="OrthoDB" id="9811036at2"/>
<proteinExistence type="predicted"/>
<dbReference type="InterPro" id="IPR013766">
    <property type="entry name" value="Thioredoxin_domain"/>
</dbReference>
<evidence type="ECO:0000313" key="4">
    <source>
        <dbReference type="Proteomes" id="UP000297407"/>
    </source>
</evidence>
<organism evidence="3 4">
    <name type="scientific">Flavobacterium humi</name>
    <dbReference type="NCBI Taxonomy" id="2562683"/>
    <lineage>
        <taxon>Bacteria</taxon>
        <taxon>Pseudomonadati</taxon>
        <taxon>Bacteroidota</taxon>
        <taxon>Flavobacteriia</taxon>
        <taxon>Flavobacteriales</taxon>
        <taxon>Flavobacteriaceae</taxon>
        <taxon>Flavobacterium</taxon>
    </lineage>
</organism>
<dbReference type="Pfam" id="PF03190">
    <property type="entry name" value="Thioredox_DsbH"/>
    <property type="match status" value="1"/>
</dbReference>
<feature type="domain" description="Thioredoxin" evidence="2">
    <location>
        <begin position="6"/>
        <end position="151"/>
    </location>
</feature>
<protein>
    <submittedName>
        <fullName evidence="3">DUF255 domain-containing protein</fullName>
    </submittedName>
</protein>
<dbReference type="PROSITE" id="PS51352">
    <property type="entry name" value="THIOREDOXIN_2"/>
    <property type="match status" value="1"/>
</dbReference>
<dbReference type="Proteomes" id="UP000297407">
    <property type="component" value="Unassembled WGS sequence"/>
</dbReference>
<feature type="signal peptide" evidence="1">
    <location>
        <begin position="1"/>
        <end position="19"/>
    </location>
</feature>
<gene>
    <name evidence="3" type="ORF">E4635_12070</name>
</gene>
<accession>A0A4Z0L8Q6</accession>
<name>A0A4Z0L8Q6_9FLAO</name>
<reference evidence="3 4" key="1">
    <citation type="submission" date="2019-04" db="EMBL/GenBank/DDBJ databases">
        <title>Flavobacterium sp. strain DS2-A Genome sequencing and assembly.</title>
        <authorList>
            <person name="Kim I."/>
        </authorList>
    </citation>
    <scope>NUCLEOTIDE SEQUENCE [LARGE SCALE GENOMIC DNA]</scope>
    <source>
        <strain evidence="3 4">DS2-A</strain>
    </source>
</reference>
<sequence length="151" mass="17106">MKKILLALFLLLGTLSIQAQEIRWMSLDEALAKQKKNPKPILMNVYTDWYGPCKMMDANTFHDAAVADFINKNYYAVKFNAEGNSSVNYQGTTYTNPGYDPNRKGRNSAHDLTKFLKVQQYPSIFVIGKTGSVQTSIVGYRTPEQLLSDLR</sequence>
<dbReference type="AlphaFoldDB" id="A0A4Z0L8Q6"/>